<feature type="transmembrane region" description="Helical" evidence="1">
    <location>
        <begin position="42"/>
        <end position="62"/>
    </location>
</feature>
<evidence type="ECO:0000313" key="2">
    <source>
        <dbReference type="EMBL" id="CAG9619769.1"/>
    </source>
</evidence>
<keyword evidence="1" id="KW-0472">Membrane</keyword>
<keyword evidence="3" id="KW-1185">Reference proteome</keyword>
<sequence length="208" mass="24260">MEKYNEDQGAPSFSSIRLDVDEKEQIYERLTDSMNRNTKKSLFTFQIIFMYASVLLIASIIISGTVIKLQERTVGTLSEHGIFEEPNIPILQDLDLHLQQEMENKWWIKDEKEKVVGAIIFAEEPLQDSIEITAIIENKELSDYAYPTIYILEHVKTMGVFQSHHYFINREGNQEGPSNVYLRINVPYPDHVLEKQATFIMESYQKHN</sequence>
<keyword evidence="1" id="KW-1133">Transmembrane helix</keyword>
<dbReference type="Proteomes" id="UP000789833">
    <property type="component" value="Unassembled WGS sequence"/>
</dbReference>
<dbReference type="EMBL" id="CAKJTJ010000002">
    <property type="protein sequence ID" value="CAG9619769.1"/>
    <property type="molecule type" value="Genomic_DNA"/>
</dbReference>
<proteinExistence type="predicted"/>
<comment type="caution">
    <text evidence="2">The sequence shown here is derived from an EMBL/GenBank/DDBJ whole genome shotgun (WGS) entry which is preliminary data.</text>
</comment>
<keyword evidence="1" id="KW-0812">Transmembrane</keyword>
<reference evidence="2 3" key="1">
    <citation type="submission" date="2021-10" db="EMBL/GenBank/DDBJ databases">
        <authorList>
            <person name="Criscuolo A."/>
        </authorList>
    </citation>
    <scope>NUCLEOTIDE SEQUENCE [LARGE SCALE GENOMIC DNA]</scope>
    <source>
        <strain evidence="3">CIP 111883</strain>
    </source>
</reference>
<organism evidence="2 3">
    <name type="scientific">Sutcliffiella rhizosphaerae</name>
    <dbReference type="NCBI Taxonomy" id="2880967"/>
    <lineage>
        <taxon>Bacteria</taxon>
        <taxon>Bacillati</taxon>
        <taxon>Bacillota</taxon>
        <taxon>Bacilli</taxon>
        <taxon>Bacillales</taxon>
        <taxon>Bacillaceae</taxon>
        <taxon>Sutcliffiella</taxon>
    </lineage>
</organism>
<name>A0ABM8YIQ5_9BACI</name>
<evidence type="ECO:0000256" key="1">
    <source>
        <dbReference type="SAM" id="Phobius"/>
    </source>
</evidence>
<gene>
    <name evidence="2" type="ORF">BACCIP111883_00537</name>
</gene>
<dbReference type="RefSeq" id="WP_230499702.1">
    <property type="nucleotide sequence ID" value="NZ_CAKJTJ010000002.1"/>
</dbReference>
<evidence type="ECO:0000313" key="3">
    <source>
        <dbReference type="Proteomes" id="UP000789833"/>
    </source>
</evidence>
<accession>A0ABM8YIQ5</accession>
<protein>
    <submittedName>
        <fullName evidence="2">Uncharacterized protein</fullName>
    </submittedName>
</protein>